<evidence type="ECO:0008006" key="3">
    <source>
        <dbReference type="Google" id="ProtNLM"/>
    </source>
</evidence>
<sequence length="78" mass="9174">VPYIKDFSERFRHCIGDLDVRLSYTGINNLRQLIKVGKDRLEKDSRSNIVYKINCVDCNASYVGQTGRLLRTRMREHK</sequence>
<dbReference type="InParanoid" id="E2AMZ1"/>
<dbReference type="EMBL" id="GL440988">
    <property type="protein sequence ID" value="EFN65198.1"/>
    <property type="molecule type" value="Genomic_DNA"/>
</dbReference>
<reference evidence="1 2" key="1">
    <citation type="journal article" date="2010" name="Science">
        <title>Genomic comparison of the ants Camponotus floridanus and Harpegnathos saltator.</title>
        <authorList>
            <person name="Bonasio R."/>
            <person name="Zhang G."/>
            <person name="Ye C."/>
            <person name="Mutti N.S."/>
            <person name="Fang X."/>
            <person name="Qin N."/>
            <person name="Donahue G."/>
            <person name="Yang P."/>
            <person name="Li Q."/>
            <person name="Li C."/>
            <person name="Zhang P."/>
            <person name="Huang Z."/>
            <person name="Berger S.L."/>
            <person name="Reinberg D."/>
            <person name="Wang J."/>
            <person name="Liebig J."/>
        </authorList>
    </citation>
    <scope>NUCLEOTIDE SEQUENCE [LARGE SCALE GENOMIC DNA]</scope>
    <source>
        <strain evidence="2">C129</strain>
    </source>
</reference>
<protein>
    <recommendedName>
        <fullName evidence="3">GIY-YIG domain-containing protein</fullName>
    </recommendedName>
</protein>
<dbReference type="Proteomes" id="UP000000311">
    <property type="component" value="Unassembled WGS sequence"/>
</dbReference>
<feature type="non-terminal residue" evidence="1">
    <location>
        <position position="1"/>
    </location>
</feature>
<evidence type="ECO:0000313" key="2">
    <source>
        <dbReference type="Proteomes" id="UP000000311"/>
    </source>
</evidence>
<gene>
    <name evidence="1" type="ORF">EAG_00070</name>
</gene>
<dbReference type="AlphaFoldDB" id="E2AMZ1"/>
<accession>E2AMZ1</accession>
<evidence type="ECO:0000313" key="1">
    <source>
        <dbReference type="EMBL" id="EFN65198.1"/>
    </source>
</evidence>
<keyword evidence="2" id="KW-1185">Reference proteome</keyword>
<organism evidence="2">
    <name type="scientific">Camponotus floridanus</name>
    <name type="common">Florida carpenter ant</name>
    <dbReference type="NCBI Taxonomy" id="104421"/>
    <lineage>
        <taxon>Eukaryota</taxon>
        <taxon>Metazoa</taxon>
        <taxon>Ecdysozoa</taxon>
        <taxon>Arthropoda</taxon>
        <taxon>Hexapoda</taxon>
        <taxon>Insecta</taxon>
        <taxon>Pterygota</taxon>
        <taxon>Neoptera</taxon>
        <taxon>Endopterygota</taxon>
        <taxon>Hymenoptera</taxon>
        <taxon>Apocrita</taxon>
        <taxon>Aculeata</taxon>
        <taxon>Formicoidea</taxon>
        <taxon>Formicidae</taxon>
        <taxon>Formicinae</taxon>
        <taxon>Camponotus</taxon>
    </lineage>
</organism>
<feature type="non-terminal residue" evidence="1">
    <location>
        <position position="78"/>
    </location>
</feature>
<proteinExistence type="predicted"/>
<name>E2AMZ1_CAMFO</name>